<keyword evidence="3" id="KW-1185">Reference proteome</keyword>
<keyword evidence="1" id="KW-1133">Transmembrane helix</keyword>
<proteinExistence type="predicted"/>
<keyword evidence="1" id="KW-0472">Membrane</keyword>
<evidence type="ECO:0000313" key="3">
    <source>
        <dbReference type="Proteomes" id="UP000317178"/>
    </source>
</evidence>
<protein>
    <submittedName>
        <fullName evidence="2">Uncharacterized protein</fullName>
    </submittedName>
</protein>
<name>A0A518CTH2_9PLAN</name>
<organism evidence="2 3">
    <name type="scientific">Polystyrenella longa</name>
    <dbReference type="NCBI Taxonomy" id="2528007"/>
    <lineage>
        <taxon>Bacteria</taxon>
        <taxon>Pseudomonadati</taxon>
        <taxon>Planctomycetota</taxon>
        <taxon>Planctomycetia</taxon>
        <taxon>Planctomycetales</taxon>
        <taxon>Planctomycetaceae</taxon>
        <taxon>Polystyrenella</taxon>
    </lineage>
</organism>
<dbReference type="KEGG" id="plon:Pla110_42730"/>
<feature type="transmembrane region" description="Helical" evidence="1">
    <location>
        <begin position="34"/>
        <end position="54"/>
    </location>
</feature>
<accession>A0A518CTH2</accession>
<dbReference type="Proteomes" id="UP000317178">
    <property type="component" value="Chromosome"/>
</dbReference>
<evidence type="ECO:0000313" key="2">
    <source>
        <dbReference type="EMBL" id="QDU82515.1"/>
    </source>
</evidence>
<sequence>MWKHDEVLAISIDNFLVMLPHGNAFATHYDVLSYFRTGITPQVILSVLWAFLHFRGPYEFLKRRDHIRHAMFDYKLNVAFTHRADHSPHVYSPDSVAIWL</sequence>
<gene>
    <name evidence="2" type="ORF">Pla110_42730</name>
</gene>
<reference evidence="2 3" key="1">
    <citation type="submission" date="2019-02" db="EMBL/GenBank/DDBJ databases">
        <title>Deep-cultivation of Planctomycetes and their phenomic and genomic characterization uncovers novel biology.</title>
        <authorList>
            <person name="Wiegand S."/>
            <person name="Jogler M."/>
            <person name="Boedeker C."/>
            <person name="Pinto D."/>
            <person name="Vollmers J."/>
            <person name="Rivas-Marin E."/>
            <person name="Kohn T."/>
            <person name="Peeters S.H."/>
            <person name="Heuer A."/>
            <person name="Rast P."/>
            <person name="Oberbeckmann S."/>
            <person name="Bunk B."/>
            <person name="Jeske O."/>
            <person name="Meyerdierks A."/>
            <person name="Storesund J.E."/>
            <person name="Kallscheuer N."/>
            <person name="Luecker S."/>
            <person name="Lage O.M."/>
            <person name="Pohl T."/>
            <person name="Merkel B.J."/>
            <person name="Hornburger P."/>
            <person name="Mueller R.-W."/>
            <person name="Bruemmer F."/>
            <person name="Labrenz M."/>
            <person name="Spormann A.M."/>
            <person name="Op den Camp H."/>
            <person name="Overmann J."/>
            <person name="Amann R."/>
            <person name="Jetten M.S.M."/>
            <person name="Mascher T."/>
            <person name="Medema M.H."/>
            <person name="Devos D.P."/>
            <person name="Kaster A.-K."/>
            <person name="Ovreas L."/>
            <person name="Rohde M."/>
            <person name="Galperin M.Y."/>
            <person name="Jogler C."/>
        </authorList>
    </citation>
    <scope>NUCLEOTIDE SEQUENCE [LARGE SCALE GENOMIC DNA]</scope>
    <source>
        <strain evidence="2 3">Pla110</strain>
    </source>
</reference>
<dbReference type="EMBL" id="CP036281">
    <property type="protein sequence ID" value="QDU82515.1"/>
    <property type="molecule type" value="Genomic_DNA"/>
</dbReference>
<keyword evidence="1" id="KW-0812">Transmembrane</keyword>
<dbReference type="AlphaFoldDB" id="A0A518CTH2"/>
<evidence type="ECO:0000256" key="1">
    <source>
        <dbReference type="SAM" id="Phobius"/>
    </source>
</evidence>